<gene>
    <name evidence="1" type="ORF">HAX54_018199</name>
</gene>
<dbReference type="Proteomes" id="UP000823775">
    <property type="component" value="Unassembled WGS sequence"/>
</dbReference>
<name>A0ABS8UM16_DATST</name>
<evidence type="ECO:0000313" key="1">
    <source>
        <dbReference type="EMBL" id="MCD9559873.1"/>
    </source>
</evidence>
<keyword evidence="2" id="KW-1185">Reference proteome</keyword>
<feature type="non-terminal residue" evidence="1">
    <location>
        <position position="67"/>
    </location>
</feature>
<reference evidence="1 2" key="1">
    <citation type="journal article" date="2021" name="BMC Genomics">
        <title>Datura genome reveals duplications of psychoactive alkaloid biosynthetic genes and high mutation rate following tissue culture.</title>
        <authorList>
            <person name="Rajewski A."/>
            <person name="Carter-House D."/>
            <person name="Stajich J."/>
            <person name="Litt A."/>
        </authorList>
    </citation>
    <scope>NUCLEOTIDE SEQUENCE [LARGE SCALE GENOMIC DNA]</scope>
    <source>
        <strain evidence="1">AR-01</strain>
    </source>
</reference>
<proteinExistence type="predicted"/>
<evidence type="ECO:0000313" key="2">
    <source>
        <dbReference type="Proteomes" id="UP000823775"/>
    </source>
</evidence>
<dbReference type="EMBL" id="JACEIK010002235">
    <property type="protein sequence ID" value="MCD9559873.1"/>
    <property type="molecule type" value="Genomic_DNA"/>
</dbReference>
<sequence length="67" mass="7721">MRATFVTSYMDDKRLLVSLEERLGVETLVAVLMNFEGNEVEEMVNALVGMGSYDFRPKKLHLDLKNR</sequence>
<organism evidence="1 2">
    <name type="scientific">Datura stramonium</name>
    <name type="common">Jimsonweed</name>
    <name type="synonym">Common thornapple</name>
    <dbReference type="NCBI Taxonomy" id="4076"/>
    <lineage>
        <taxon>Eukaryota</taxon>
        <taxon>Viridiplantae</taxon>
        <taxon>Streptophyta</taxon>
        <taxon>Embryophyta</taxon>
        <taxon>Tracheophyta</taxon>
        <taxon>Spermatophyta</taxon>
        <taxon>Magnoliopsida</taxon>
        <taxon>eudicotyledons</taxon>
        <taxon>Gunneridae</taxon>
        <taxon>Pentapetalae</taxon>
        <taxon>asterids</taxon>
        <taxon>lamiids</taxon>
        <taxon>Solanales</taxon>
        <taxon>Solanaceae</taxon>
        <taxon>Solanoideae</taxon>
        <taxon>Datureae</taxon>
        <taxon>Datura</taxon>
    </lineage>
</organism>
<accession>A0ABS8UM16</accession>
<comment type="caution">
    <text evidence="1">The sequence shown here is derived from an EMBL/GenBank/DDBJ whole genome shotgun (WGS) entry which is preliminary data.</text>
</comment>
<protein>
    <submittedName>
        <fullName evidence="1">Uncharacterized protein</fullName>
    </submittedName>
</protein>